<dbReference type="PATRIC" id="fig|273678.4.peg.2146"/>
<organism evidence="1 2">
    <name type="scientific">Microbacterium hydrocarbonoxydans</name>
    <dbReference type="NCBI Taxonomy" id="273678"/>
    <lineage>
        <taxon>Bacteria</taxon>
        <taxon>Bacillati</taxon>
        <taxon>Actinomycetota</taxon>
        <taxon>Actinomycetes</taxon>
        <taxon>Micrococcales</taxon>
        <taxon>Microbacteriaceae</taxon>
        <taxon>Microbacterium</taxon>
    </lineage>
</organism>
<protein>
    <submittedName>
        <fullName evidence="1">Uncharacterized protein</fullName>
    </submittedName>
</protein>
<name>A0A0M2HR10_9MICO</name>
<dbReference type="EMBL" id="JYJB01000009">
    <property type="protein sequence ID" value="KJL47350.1"/>
    <property type="molecule type" value="Genomic_DNA"/>
</dbReference>
<dbReference type="OrthoDB" id="4932961at2"/>
<reference evidence="1 2" key="1">
    <citation type="submission" date="2015-02" db="EMBL/GenBank/DDBJ databases">
        <title>Draft genome sequences of ten Microbacterium spp. with emphasis on heavy metal contaminated environments.</title>
        <authorList>
            <person name="Corretto E."/>
        </authorList>
    </citation>
    <scope>NUCLEOTIDE SEQUENCE [LARGE SCALE GENOMIC DNA]</scope>
    <source>
        <strain evidence="1 2">SA35</strain>
    </source>
</reference>
<accession>A0A0M2HR10</accession>
<dbReference type="Proteomes" id="UP000033900">
    <property type="component" value="Unassembled WGS sequence"/>
</dbReference>
<gene>
    <name evidence="1" type="ORF">RS84_02141</name>
</gene>
<keyword evidence="2" id="KW-1185">Reference proteome</keyword>
<proteinExistence type="predicted"/>
<dbReference type="STRING" id="273678.RS84_02141"/>
<evidence type="ECO:0000313" key="1">
    <source>
        <dbReference type="EMBL" id="KJL47350.1"/>
    </source>
</evidence>
<comment type="caution">
    <text evidence="1">The sequence shown here is derived from an EMBL/GenBank/DDBJ whole genome shotgun (WGS) entry which is preliminary data.</text>
</comment>
<sequence>MIDGRAVDQGARIGVVADDADYRVAAAELPASVRLVDEADGAIVVIAGDAPVRAGSAPVAVLLADPPMTGRSGREALPPGIPVIVDRARLRPDVAVDVGARSDAVLFTAECTAATARVDEAVRDAVGWLRVISGGEIGVDAVHATGTGAIALLRAAGCTATVSVTVLADPSAKTRLRVLAVGPERVEVTVDGIGEASVALSSEAGRLTFPTRRESRRRVALRRAVEAASSRFASDLDDLEHDERVAREILHAYKQPLSPT</sequence>
<dbReference type="RefSeq" id="WP_052676325.1">
    <property type="nucleotide sequence ID" value="NZ_JYJB01000009.1"/>
</dbReference>
<evidence type="ECO:0000313" key="2">
    <source>
        <dbReference type="Proteomes" id="UP000033900"/>
    </source>
</evidence>
<dbReference type="AlphaFoldDB" id="A0A0M2HR10"/>